<dbReference type="RefSeq" id="WP_203883802.1">
    <property type="nucleotide sequence ID" value="NZ_BAABHH010000012.1"/>
</dbReference>
<name>A0A8J3M951_9ACTN</name>
<feature type="region of interest" description="Disordered" evidence="1">
    <location>
        <begin position="409"/>
        <end position="507"/>
    </location>
</feature>
<dbReference type="InterPro" id="IPR011701">
    <property type="entry name" value="MFS"/>
</dbReference>
<dbReference type="CDD" id="cd06174">
    <property type="entry name" value="MFS"/>
    <property type="match status" value="1"/>
</dbReference>
<dbReference type="PANTHER" id="PTHR23530:SF1">
    <property type="entry name" value="PERMEASE, MAJOR FACILITATOR SUPERFAMILY-RELATED"/>
    <property type="match status" value="1"/>
</dbReference>
<feature type="compositionally biased region" description="Low complexity" evidence="1">
    <location>
        <begin position="432"/>
        <end position="452"/>
    </location>
</feature>
<keyword evidence="2" id="KW-0472">Membrane</keyword>
<evidence type="ECO:0000313" key="3">
    <source>
        <dbReference type="EMBL" id="GIG80385.1"/>
    </source>
</evidence>
<evidence type="ECO:0008006" key="5">
    <source>
        <dbReference type="Google" id="ProtNLM"/>
    </source>
</evidence>
<dbReference type="InterPro" id="IPR053160">
    <property type="entry name" value="MFS_DHA3_Transporter"/>
</dbReference>
<dbReference type="Gene3D" id="1.20.1250.20">
    <property type="entry name" value="MFS general substrate transporter like domains"/>
    <property type="match status" value="1"/>
</dbReference>
<dbReference type="PANTHER" id="PTHR23530">
    <property type="entry name" value="TRANSPORT PROTEIN-RELATED"/>
    <property type="match status" value="1"/>
</dbReference>
<feature type="compositionally biased region" description="Basic and acidic residues" evidence="1">
    <location>
        <begin position="453"/>
        <end position="486"/>
    </location>
</feature>
<feature type="transmembrane region" description="Helical" evidence="2">
    <location>
        <begin position="71"/>
        <end position="88"/>
    </location>
</feature>
<dbReference type="AlphaFoldDB" id="A0A8J3M951"/>
<feature type="transmembrane region" description="Helical" evidence="2">
    <location>
        <begin position="216"/>
        <end position="235"/>
    </location>
</feature>
<feature type="transmembrane region" description="Helical" evidence="2">
    <location>
        <begin position="289"/>
        <end position="312"/>
    </location>
</feature>
<dbReference type="GO" id="GO:0022857">
    <property type="term" value="F:transmembrane transporter activity"/>
    <property type="evidence" value="ECO:0007669"/>
    <property type="project" value="InterPro"/>
</dbReference>
<feature type="transmembrane region" description="Helical" evidence="2">
    <location>
        <begin position="247"/>
        <end position="268"/>
    </location>
</feature>
<sequence length="507" mass="52081">MRASVTYLIIRGSAAFAAGCAFTLNLVYQAQVAGLGPLQLVIVGTTLEVVCLVAQVPTGVLADLRSRRQSVVAGYLLFGTGVLIEGTVPRFGAILAANAVLGVGWTFVDGALDAWVVDEVDPAHLNRLLVRGAQLGQAATVAGIGASVWLAGFGLNVPLVVGAAVWLVLGVVLAAAMPERGFRPRTRQAWQGSLRSMRDQAGRAAATARRSRPMRFMLAAVLLTAFASEGVDRLGQVHFVQTWSTPAYWFGLMAVAAMAGAAALTELVRRLTDLTDPARTVRALAVLQTAGAVATAAFALTGAFWVAVLAWAGAGMARSAAEPARAAWLARQTEPTSRATVYSLVAQADSAGELMGGPPVGVLAQRVSIGAALAASAAVLVLAVPFLAAAGRRLPVAGPLRDDLGAVETAAEAERTAGDAAADEAAERVGADGDPIPGSRSRASAGLAAGPGERLDRDLGGARRDETADERGAGGPVHDLHLDGRRAPFVGEQARPAARPDGQRPGE</sequence>
<accession>A0A8J3M951</accession>
<organism evidence="3 4">
    <name type="scientific">Planotetraspora kaengkrachanensis</name>
    <dbReference type="NCBI Taxonomy" id="575193"/>
    <lineage>
        <taxon>Bacteria</taxon>
        <taxon>Bacillati</taxon>
        <taxon>Actinomycetota</taxon>
        <taxon>Actinomycetes</taxon>
        <taxon>Streptosporangiales</taxon>
        <taxon>Streptosporangiaceae</taxon>
        <taxon>Planotetraspora</taxon>
    </lineage>
</organism>
<reference evidence="3 4" key="1">
    <citation type="submission" date="2021-01" db="EMBL/GenBank/DDBJ databases">
        <title>Whole genome shotgun sequence of Planotetraspora kaengkrachanensis NBRC 104272.</title>
        <authorList>
            <person name="Komaki H."/>
            <person name="Tamura T."/>
        </authorList>
    </citation>
    <scope>NUCLEOTIDE SEQUENCE [LARGE SCALE GENOMIC DNA]</scope>
    <source>
        <strain evidence="3 4">NBRC 104272</strain>
    </source>
</reference>
<comment type="caution">
    <text evidence="3">The sequence shown here is derived from an EMBL/GenBank/DDBJ whole genome shotgun (WGS) entry which is preliminary data.</text>
</comment>
<keyword evidence="4" id="KW-1185">Reference proteome</keyword>
<dbReference type="Pfam" id="PF07690">
    <property type="entry name" value="MFS_1"/>
    <property type="match status" value="1"/>
</dbReference>
<evidence type="ECO:0000256" key="1">
    <source>
        <dbReference type="SAM" id="MobiDB-lite"/>
    </source>
</evidence>
<feature type="transmembrane region" description="Helical" evidence="2">
    <location>
        <begin position="39"/>
        <end position="64"/>
    </location>
</feature>
<gene>
    <name evidence="3" type="ORF">Pka01_35120</name>
</gene>
<feature type="transmembrane region" description="Helical" evidence="2">
    <location>
        <begin position="369"/>
        <end position="391"/>
    </location>
</feature>
<proteinExistence type="predicted"/>
<dbReference type="SUPFAM" id="SSF103473">
    <property type="entry name" value="MFS general substrate transporter"/>
    <property type="match status" value="1"/>
</dbReference>
<evidence type="ECO:0000256" key="2">
    <source>
        <dbReference type="SAM" id="Phobius"/>
    </source>
</evidence>
<evidence type="ECO:0000313" key="4">
    <source>
        <dbReference type="Proteomes" id="UP000630097"/>
    </source>
</evidence>
<dbReference type="Proteomes" id="UP000630097">
    <property type="component" value="Unassembled WGS sequence"/>
</dbReference>
<dbReference type="InterPro" id="IPR036259">
    <property type="entry name" value="MFS_trans_sf"/>
</dbReference>
<dbReference type="EMBL" id="BONV01000014">
    <property type="protein sequence ID" value="GIG80385.1"/>
    <property type="molecule type" value="Genomic_DNA"/>
</dbReference>
<protein>
    <recommendedName>
        <fullName evidence="5">MFS transporter</fullName>
    </recommendedName>
</protein>
<keyword evidence="2" id="KW-1133">Transmembrane helix</keyword>
<feature type="transmembrane region" description="Helical" evidence="2">
    <location>
        <begin position="157"/>
        <end position="177"/>
    </location>
</feature>
<keyword evidence="2" id="KW-0812">Transmembrane</keyword>